<protein>
    <submittedName>
        <fullName evidence="1">Uncharacterized protein</fullName>
    </submittedName>
</protein>
<accession>A0A9P8UE50</accession>
<reference evidence="1" key="1">
    <citation type="journal article" date="2021" name="Nat. Commun.">
        <title>Genetic determinants of endophytism in the Arabidopsis root mycobiome.</title>
        <authorList>
            <person name="Mesny F."/>
            <person name="Miyauchi S."/>
            <person name="Thiergart T."/>
            <person name="Pickel B."/>
            <person name="Atanasova L."/>
            <person name="Karlsson M."/>
            <person name="Huettel B."/>
            <person name="Barry K.W."/>
            <person name="Haridas S."/>
            <person name="Chen C."/>
            <person name="Bauer D."/>
            <person name="Andreopoulos W."/>
            <person name="Pangilinan J."/>
            <person name="LaButti K."/>
            <person name="Riley R."/>
            <person name="Lipzen A."/>
            <person name="Clum A."/>
            <person name="Drula E."/>
            <person name="Henrissat B."/>
            <person name="Kohler A."/>
            <person name="Grigoriev I.V."/>
            <person name="Martin F.M."/>
            <person name="Hacquard S."/>
        </authorList>
    </citation>
    <scope>NUCLEOTIDE SEQUENCE</scope>
    <source>
        <strain evidence="1">MPI-SDFR-AT-0073</strain>
    </source>
</reference>
<organism evidence="1 2">
    <name type="scientific">Truncatella angustata</name>
    <dbReference type="NCBI Taxonomy" id="152316"/>
    <lineage>
        <taxon>Eukaryota</taxon>
        <taxon>Fungi</taxon>
        <taxon>Dikarya</taxon>
        <taxon>Ascomycota</taxon>
        <taxon>Pezizomycotina</taxon>
        <taxon>Sordariomycetes</taxon>
        <taxon>Xylariomycetidae</taxon>
        <taxon>Amphisphaeriales</taxon>
        <taxon>Sporocadaceae</taxon>
        <taxon>Truncatella</taxon>
    </lineage>
</organism>
<dbReference type="RefSeq" id="XP_045954763.1">
    <property type="nucleotide sequence ID" value="XM_046105983.1"/>
</dbReference>
<evidence type="ECO:0000313" key="2">
    <source>
        <dbReference type="Proteomes" id="UP000758603"/>
    </source>
</evidence>
<sequence length="714" mass="79529">MKLSKSSQGSKKPQITKYLGSASSLTEFGGQDLTSAEHKQTELSPSHEVFVKNISGTDAVQNKYLYPNDNAAVPEDFGCRTIMLASKGSVDVVTQTCASSLATNSDRLIDLEAPEIGVLIDFDTASDIGGDSEKKFKHSQTPPSYQSCGINATGESLHVNDLTPVSEFANRIDAREALCDNRTPRNKSAEVLRRLEMKPSRLEPHVVRHSHAPSTAPLMPIVRKDKPEASQESRRPIRSIQFVPNEDFVDPIFSNETARRNVIRMNLDQNGHVPLMFQYGIQYMPNIRTAIAEPGHEHIGFQCRSVIISDLPAVANLRDVMARVRGGNIVRATLVDTISLGTGRTAFVVFSKWLEADAYVVYAQENPGHIDILGKQATVALAGKPTYPRRQLQQPGQDQTRCLEFRWIPKHICNGLLRNIEHLFHHAEDALEDMWYDQTGSAIMLFKNIDYAIRFHEFICNSDAYIDRSHNLEYIEDPCSGPLERLAAPASLARGNYASLIEKCVAWECSNGHKELSARLGDMQSSPPIAPTAHTMAHCLQPISDDQAVSASILKEQHASVNETCVSASETTETEDDGANGIRNAEATRLQAVRPIVAVAASNKSYSEDIFMPQGEKWTGFKIYTIEESKKRYDLEFYRENPVKWRAAWPYVGDMKMFKPTEIDDEWVPKAQLPRDSSVIQTLIERDTHSHVRKSDIIQAQSEAKSVAVPPSDL</sequence>
<comment type="caution">
    <text evidence="1">The sequence shown here is derived from an EMBL/GenBank/DDBJ whole genome shotgun (WGS) entry which is preliminary data.</text>
</comment>
<evidence type="ECO:0000313" key="1">
    <source>
        <dbReference type="EMBL" id="KAH6648256.1"/>
    </source>
</evidence>
<dbReference type="AlphaFoldDB" id="A0A9P8UE50"/>
<dbReference type="OrthoDB" id="5244622at2759"/>
<dbReference type="GeneID" id="70134874"/>
<dbReference type="EMBL" id="JAGPXC010000007">
    <property type="protein sequence ID" value="KAH6648256.1"/>
    <property type="molecule type" value="Genomic_DNA"/>
</dbReference>
<gene>
    <name evidence="1" type="ORF">BKA67DRAFT_648327</name>
</gene>
<keyword evidence="2" id="KW-1185">Reference proteome</keyword>
<dbReference type="Proteomes" id="UP000758603">
    <property type="component" value="Unassembled WGS sequence"/>
</dbReference>
<name>A0A9P8UE50_9PEZI</name>
<proteinExistence type="predicted"/>